<evidence type="ECO:0000313" key="3">
    <source>
        <dbReference type="Proteomes" id="UP000199283"/>
    </source>
</evidence>
<sequence length="202" mass="22642">MSDETDKANHDAKQKVADHLEEVQGKIENEKGEPEITDNEHVENKKLGNTSDKQKEWVRDEIEEAIDEILQEVNRNDIVKADCLMRKLRRTLKRRMTDSDKRTEMFKLLVLARKAKRKITDPAALAFRDELDDLPEDFAGFGISRAASFAPDAPISAIAEISGSAEEALASALSIETVEDLATHPAIALAMQVMEAARRRDC</sequence>
<name>A0A1H7H5X3_9RHOB</name>
<protein>
    <submittedName>
        <fullName evidence="2">Uncharacterized protein</fullName>
    </submittedName>
</protein>
<accession>A0A1H7H5X3</accession>
<dbReference type="RefSeq" id="WP_092759650.1">
    <property type="nucleotide sequence ID" value="NZ_FNZQ01000001.1"/>
</dbReference>
<keyword evidence="3" id="KW-1185">Reference proteome</keyword>
<organism evidence="2 3">
    <name type="scientific">Jannaschia helgolandensis</name>
    <dbReference type="NCBI Taxonomy" id="188906"/>
    <lineage>
        <taxon>Bacteria</taxon>
        <taxon>Pseudomonadati</taxon>
        <taxon>Pseudomonadota</taxon>
        <taxon>Alphaproteobacteria</taxon>
        <taxon>Rhodobacterales</taxon>
        <taxon>Roseobacteraceae</taxon>
        <taxon>Jannaschia</taxon>
    </lineage>
</organism>
<reference evidence="2 3" key="1">
    <citation type="submission" date="2016-10" db="EMBL/GenBank/DDBJ databases">
        <authorList>
            <person name="de Groot N.N."/>
        </authorList>
    </citation>
    <scope>NUCLEOTIDE SEQUENCE [LARGE SCALE GENOMIC DNA]</scope>
    <source>
        <strain evidence="2 3">DSM 14858</strain>
    </source>
</reference>
<gene>
    <name evidence="2" type="ORF">SAMN04488526_0617</name>
</gene>
<evidence type="ECO:0000313" key="2">
    <source>
        <dbReference type="EMBL" id="SEK45684.1"/>
    </source>
</evidence>
<feature type="region of interest" description="Disordered" evidence="1">
    <location>
        <begin position="1"/>
        <end position="53"/>
    </location>
</feature>
<proteinExistence type="predicted"/>
<dbReference type="AlphaFoldDB" id="A0A1H7H5X3"/>
<evidence type="ECO:0000256" key="1">
    <source>
        <dbReference type="SAM" id="MobiDB-lite"/>
    </source>
</evidence>
<dbReference type="EMBL" id="FNZQ01000001">
    <property type="protein sequence ID" value="SEK45684.1"/>
    <property type="molecule type" value="Genomic_DNA"/>
</dbReference>
<dbReference type="STRING" id="188906.SAMN04488526_0617"/>
<dbReference type="Proteomes" id="UP000199283">
    <property type="component" value="Unassembled WGS sequence"/>
</dbReference>